<gene>
    <name evidence="4" type="ORF">EH55_08405</name>
</gene>
<dbReference type="EMBL" id="JMKI01000039">
    <property type="protein sequence ID" value="KEJ91605.1"/>
    <property type="molecule type" value="Genomic_DNA"/>
</dbReference>
<dbReference type="Pfam" id="PF18798">
    <property type="entry name" value="LPD3"/>
    <property type="match status" value="1"/>
</dbReference>
<organism evidence="4 5">
    <name type="scientific">Synergistes jonesii</name>
    <dbReference type="NCBI Taxonomy" id="2754"/>
    <lineage>
        <taxon>Bacteria</taxon>
        <taxon>Thermotogati</taxon>
        <taxon>Synergistota</taxon>
        <taxon>Synergistia</taxon>
        <taxon>Synergistales</taxon>
        <taxon>Synergistaceae</taxon>
        <taxon>Synergistes</taxon>
    </lineage>
</organism>
<feature type="domain" description="ART-PolyVal-like" evidence="2">
    <location>
        <begin position="695"/>
        <end position="894"/>
    </location>
</feature>
<sequence>MSEALSTPAQGSDFFPRRDSVYFPQRGGAGLEADDYLFLSYPNKKEAITRARVKGYSDEAILKRLVLYERDLLLRKQPAEVNSSFGRTNDTEKRRRAFIQENRIGAISKVTRLDPKEVSIRIKEAEAVGVNPEAFFADEDFYRLAKSSGVIGERMGAIDSIKAGVRLGNLEKEYSELYVRNLFAPDKGTEERLNELRGEMSKLNNHAYDPFINKGLRGAAQNATRWVSNKDLMAMGLGAAAGGGLVLAQAPMLSAMGIEASAGMAAKSALATGVAAGKASFFTRMYLMESAGLHEELKAAEVPDSIAVPAAAIYGGIAAAIESGQAIAAMTPVGLVGGGLLKKFYGAGKDKIKSLVVGLAANPKVAGLMETELTRAAKSFTVKSAAKQGGLSYAKKVGFETLEEMHQRAWEILIGEAAKMINDPQYKHMTISEAVDDVARTGLEALPTMVFLPLPGEAVGTARNMNAARRFQNTAAVRRAKSADGRVTEGGNPAAEKDLVFLGQDAVDAFFQENPDVAEKVSAALGITEGSVIDELGEVAVKKEDYEKAAAEYPDFSKSIAMDVREGAAGVTPREAAEKIRAKLSDPLEGDDDYAKEAVEIRRSLISELSAAGQDDELGEANADLYSRYLYTLGKRLGVSPKELHRLSVEKAEDGGAIPLYNQPVPQADTVRTEAFKAWFGDWENDTENASRILDSNGEPLAAYRGDAAGMTSFGSAQGNYFISDKDTAEGYAGKKGSLYPVYLNIRNPFVFSEENVASLKEALSARFDDWFDMDDSELAHDGDFQRLRELYAAFRNDEGSVVRDLYNDFLPQMDESMDDEEARDLMGRSLHDFYAFEARQLDFRDMDILNPYLRMLGFDGVIRPYDPLATDGGKSEYITFSPEQVKSVENTGTFDANNENIFYQPINEGVDVNEIVRGVVVRPKLSFEEAKQVKGNRGKKAFAKGLTGVYRNEDTGWDISLSVGNVSHAVNSALTGPFDFERMINVLEGLPEIIRRAKLIETHKDRHKDSQVKNIHRMYTSVRLVEDASPTYTVKLTVKEMDDGYAAEVEGIYRAYDAKVEKEEASDVKRGLLPHDEAPIRNTPDTYEITIGEMLSGVKDNDGNVYLQHGKGARGGITFNRKTGEALVTLFRTADRSTFIHEMGHLILEDLIRYGYNADPDTEISRDLRTVLDYLGISNMDLSDLGNLNDEQKARFTEAHEKWARAMELYVMDGEAPSKALRPVFQKMRMWLLDIYTNAKFAGEELTPEVQDVFDRLLSTPQEIDEVYASETTVGELIRENELLKERLDALEKEAKQEAKNKFRLGEALGYDRGKSEGERNARFKRPGFDYRTKSRREAMFERFEKRRALLKDVENLLETINRDVNDEEVIWSTQQEMLKKLTEARQIVDLNDTELDKKRPNRRRRKSKFVAVYPTQKMKMAASLMEAIKKDLGFDYKDINPSDAPFVKLIEKLDAAGMTLNDLRLSDAKLSEIAELAKEIGEIHARGRREYKVWRAGIVERRQTVNSELISALEKTRGRRKRGPVARSSNLSKQYDGVAGKAEKLKDWTYANTLGAIRLFDWIGHGLGKFDSAFSKYCVDEVNAAYDEKLTRLHERHAAMNAKMKELGITLHALSKERVVGGYKYSVDQLLSIYTAMQNEKSRQALVFGNMRDLIPDSWFLDNAKKHDGQLPAEALAHIGECAKALTPQERELADYVIQEYDSHYERLNDIFIANFNRGMIREERYTPMRRLEYTSKHGLVDAGEEAYAKGVAAQAGARKAGLEMGFLNPRVIPGKEISEKHQAPVELGLLSIWNEQIDAMEHTAAFARIGPDLHAVFTENFEDAVGRSYNIPKLIREKFGSGAWKAVEDYINLVNQDSLTAGKNVFDRAANAMGKNMAYTYLAANVGTVLKQTTSIPRFLITAGPAQVGCAIGEYMLNPGRFLEEVYALDPQMRNRVPNAFFSINQYDPTLMGDMRYGYKKTMDALIAPVSYMDRAVAAIGWKATYNSNIKRGLSHDQAVRAAQRAVLLTQQAPMIKDAPMIWRQSGLARLLMIFTSDAAPVLGMTVYDLAQSIKRGDHPASLCNVVALMTSAVLMKALVDGMPDDDDDESWGEWVLSAFSRQALESIPLVGKELMSFWESFSGSGYKGTTYSAFVAPLSKLARGYDDMTAEDADEVSPYTGMSKFERGAWNAIEGISLLTTPLPVVGARRLYQATQSAADGDLLRALQTIIGQRKKIKRYVTPPVF</sequence>
<dbReference type="GeneID" id="90984243"/>
<feature type="domain" description="Large polyvalent protein-associated" evidence="3">
    <location>
        <begin position="941"/>
        <end position="1046"/>
    </location>
</feature>
<protein>
    <submittedName>
        <fullName evidence="4">Uncharacterized protein</fullName>
    </submittedName>
</protein>
<dbReference type="Pfam" id="PF18760">
    <property type="entry name" value="ART-PolyVal"/>
    <property type="match status" value="1"/>
</dbReference>
<dbReference type="STRING" id="2754.EH55_08405"/>
<evidence type="ECO:0000313" key="5">
    <source>
        <dbReference type="Proteomes" id="UP000027665"/>
    </source>
</evidence>
<dbReference type="eggNOG" id="COG1196">
    <property type="taxonomic scope" value="Bacteria"/>
</dbReference>
<evidence type="ECO:0000259" key="3">
    <source>
        <dbReference type="Pfam" id="PF18798"/>
    </source>
</evidence>
<dbReference type="InterPro" id="IPR049522">
    <property type="entry name" value="ART-PolyVal_dom"/>
</dbReference>
<keyword evidence="1" id="KW-0175">Coiled coil</keyword>
<proteinExistence type="predicted"/>
<accession>A0A073IPX1</accession>
<reference evidence="4 5" key="1">
    <citation type="submission" date="2014-04" db="EMBL/GenBank/DDBJ databases">
        <title>Draft Genome Sequence of Synergistes jonesii.</title>
        <authorList>
            <person name="Coil D.A."/>
            <person name="Eisen J.A."/>
            <person name="Holland-Moritz H.E."/>
        </authorList>
    </citation>
    <scope>NUCLEOTIDE SEQUENCE [LARGE SCALE GENOMIC DNA]</scope>
    <source>
        <strain evidence="4 5">78-1</strain>
    </source>
</reference>
<name>A0A073IPX1_9BACT</name>
<dbReference type="PATRIC" id="fig|2754.20.peg.2536"/>
<dbReference type="InterPro" id="IPR040824">
    <property type="entry name" value="LPD3"/>
</dbReference>
<evidence type="ECO:0000256" key="1">
    <source>
        <dbReference type="SAM" id="Coils"/>
    </source>
</evidence>
<evidence type="ECO:0000313" key="4">
    <source>
        <dbReference type="EMBL" id="KEJ91605.1"/>
    </source>
</evidence>
<dbReference type="OrthoDB" id="348098at2"/>
<feature type="coiled-coil region" evidence="1">
    <location>
        <begin position="1275"/>
        <end position="1302"/>
    </location>
</feature>
<comment type="caution">
    <text evidence="4">The sequence shown here is derived from an EMBL/GenBank/DDBJ whole genome shotgun (WGS) entry which is preliminary data.</text>
</comment>
<dbReference type="Proteomes" id="UP000027665">
    <property type="component" value="Unassembled WGS sequence"/>
</dbReference>
<keyword evidence="5" id="KW-1185">Reference proteome</keyword>
<dbReference type="RefSeq" id="WP_037977617.1">
    <property type="nucleotide sequence ID" value="NZ_JMKI01000039.1"/>
</dbReference>
<evidence type="ECO:0000259" key="2">
    <source>
        <dbReference type="Pfam" id="PF18760"/>
    </source>
</evidence>